<evidence type="ECO:0000259" key="1">
    <source>
        <dbReference type="Pfam" id="PF13873"/>
    </source>
</evidence>
<dbReference type="Pfam" id="PF13873">
    <property type="entry name" value="Myb_DNA-bind_5"/>
    <property type="match status" value="1"/>
</dbReference>
<dbReference type="AlphaFoldDB" id="A0A9D3YRA5"/>
<dbReference type="Proteomes" id="UP000828390">
    <property type="component" value="Unassembled WGS sequence"/>
</dbReference>
<proteinExistence type="predicted"/>
<evidence type="ECO:0000313" key="2">
    <source>
        <dbReference type="EMBL" id="KAH3702763.1"/>
    </source>
</evidence>
<dbReference type="GO" id="GO:0005634">
    <property type="term" value="C:nucleus"/>
    <property type="evidence" value="ECO:0007669"/>
    <property type="project" value="TreeGrafter"/>
</dbReference>
<gene>
    <name evidence="2" type="ORF">DPMN_077789</name>
</gene>
<evidence type="ECO:0000313" key="3">
    <source>
        <dbReference type="Proteomes" id="UP000828390"/>
    </source>
</evidence>
<accession>A0A9D3YRA5</accession>
<dbReference type="InterPro" id="IPR028002">
    <property type="entry name" value="Myb_DNA-bind_5"/>
</dbReference>
<dbReference type="EMBL" id="JAIWYP010000015">
    <property type="protein sequence ID" value="KAH3702763.1"/>
    <property type="molecule type" value="Genomic_DNA"/>
</dbReference>
<organism evidence="2 3">
    <name type="scientific">Dreissena polymorpha</name>
    <name type="common">Zebra mussel</name>
    <name type="synonym">Mytilus polymorpha</name>
    <dbReference type="NCBI Taxonomy" id="45954"/>
    <lineage>
        <taxon>Eukaryota</taxon>
        <taxon>Metazoa</taxon>
        <taxon>Spiralia</taxon>
        <taxon>Lophotrochozoa</taxon>
        <taxon>Mollusca</taxon>
        <taxon>Bivalvia</taxon>
        <taxon>Autobranchia</taxon>
        <taxon>Heteroconchia</taxon>
        <taxon>Euheterodonta</taxon>
        <taxon>Imparidentia</taxon>
        <taxon>Neoheterodontei</taxon>
        <taxon>Myida</taxon>
        <taxon>Dreissenoidea</taxon>
        <taxon>Dreissenidae</taxon>
        <taxon>Dreissena</taxon>
    </lineage>
</organism>
<reference evidence="2" key="1">
    <citation type="journal article" date="2019" name="bioRxiv">
        <title>The Genome of the Zebra Mussel, Dreissena polymorpha: A Resource for Invasive Species Research.</title>
        <authorList>
            <person name="McCartney M.A."/>
            <person name="Auch B."/>
            <person name="Kono T."/>
            <person name="Mallez S."/>
            <person name="Zhang Y."/>
            <person name="Obille A."/>
            <person name="Becker A."/>
            <person name="Abrahante J.E."/>
            <person name="Garbe J."/>
            <person name="Badalamenti J.P."/>
            <person name="Herman A."/>
            <person name="Mangelson H."/>
            <person name="Liachko I."/>
            <person name="Sullivan S."/>
            <person name="Sone E.D."/>
            <person name="Koren S."/>
            <person name="Silverstein K.A.T."/>
            <person name="Beckman K.B."/>
            <person name="Gohl D.M."/>
        </authorList>
    </citation>
    <scope>NUCLEOTIDE SEQUENCE</scope>
    <source>
        <strain evidence="2">Duluth1</strain>
        <tissue evidence="2">Whole animal</tissue>
    </source>
</reference>
<dbReference type="PANTHER" id="PTHR23098:SF16">
    <property type="entry name" value="REGULATORY PROTEIN ZESTE"/>
    <property type="match status" value="1"/>
</dbReference>
<name>A0A9D3YRA5_DREPO</name>
<sequence length="127" mass="14468">MEEEDMNESSQCHSWSKKEIDILLELVIENKNLLEGKHGPSVTEANKRKKWQEIVSAINACGVALRTVDTCKKKLRDLKKNARDYLNSFKVPKTGGGKEKKKLWYYDVVLDHIIGRDSPFLHGIAGN</sequence>
<protein>
    <recommendedName>
        <fullName evidence="1">Myb/SANT-like DNA-binding domain-containing protein</fullName>
    </recommendedName>
</protein>
<keyword evidence="3" id="KW-1185">Reference proteome</keyword>
<comment type="caution">
    <text evidence="2">The sequence shown here is derived from an EMBL/GenBank/DDBJ whole genome shotgun (WGS) entry which is preliminary data.</text>
</comment>
<dbReference type="PANTHER" id="PTHR23098">
    <property type="entry name" value="AGAP001331-PA-RELATED"/>
    <property type="match status" value="1"/>
</dbReference>
<feature type="domain" description="Myb/SANT-like DNA-binding" evidence="1">
    <location>
        <begin position="14"/>
        <end position="84"/>
    </location>
</feature>
<dbReference type="Gene3D" id="1.10.10.60">
    <property type="entry name" value="Homeodomain-like"/>
    <property type="match status" value="1"/>
</dbReference>
<reference evidence="2" key="2">
    <citation type="submission" date="2020-11" db="EMBL/GenBank/DDBJ databases">
        <authorList>
            <person name="McCartney M.A."/>
            <person name="Auch B."/>
            <person name="Kono T."/>
            <person name="Mallez S."/>
            <person name="Becker A."/>
            <person name="Gohl D.M."/>
            <person name="Silverstein K.A.T."/>
            <person name="Koren S."/>
            <person name="Bechman K.B."/>
            <person name="Herman A."/>
            <person name="Abrahante J.E."/>
            <person name="Garbe J."/>
        </authorList>
    </citation>
    <scope>NUCLEOTIDE SEQUENCE</scope>
    <source>
        <strain evidence="2">Duluth1</strain>
        <tissue evidence="2">Whole animal</tissue>
    </source>
</reference>